<dbReference type="GO" id="GO:0005737">
    <property type="term" value="C:cytoplasm"/>
    <property type="evidence" value="ECO:0007669"/>
    <property type="project" value="UniProtKB-ARBA"/>
</dbReference>
<dbReference type="Gene3D" id="3.30.1360.210">
    <property type="match status" value="1"/>
</dbReference>
<organism evidence="7 8">
    <name type="scientific">Pyrocoelia pectoralis</name>
    <dbReference type="NCBI Taxonomy" id="417401"/>
    <lineage>
        <taxon>Eukaryota</taxon>
        <taxon>Metazoa</taxon>
        <taxon>Ecdysozoa</taxon>
        <taxon>Arthropoda</taxon>
        <taxon>Hexapoda</taxon>
        <taxon>Insecta</taxon>
        <taxon>Pterygota</taxon>
        <taxon>Neoptera</taxon>
        <taxon>Endopterygota</taxon>
        <taxon>Coleoptera</taxon>
        <taxon>Polyphaga</taxon>
        <taxon>Elateriformia</taxon>
        <taxon>Elateroidea</taxon>
        <taxon>Lampyridae</taxon>
        <taxon>Lampyrinae</taxon>
        <taxon>Pyrocoelia</taxon>
    </lineage>
</organism>
<dbReference type="GO" id="GO:0002181">
    <property type="term" value="P:cytoplasmic translation"/>
    <property type="evidence" value="ECO:0007669"/>
    <property type="project" value="TreeGrafter"/>
</dbReference>
<evidence type="ECO:0000313" key="7">
    <source>
        <dbReference type="EMBL" id="KAK5638907.1"/>
    </source>
</evidence>
<sequence>MAPTATSTTKAATTRSSGNKTTTAKAASAPAKSGGKVAPSKAAAPAKPSTKAPVTAKPVISKPANKKQYIRGKSTKKSKKKEGRKFTIDCTHPVEDNILDVSNFEKYLLERIKINGKTNNLGNTVTLGREKNTKIVLNADIPFSKRYLKYLTKKYLKKNNLRDWLRVIASGKDNYELRYFQINSQDDEDEEDND</sequence>
<dbReference type="GO" id="GO:1990904">
    <property type="term" value="C:ribonucleoprotein complex"/>
    <property type="evidence" value="ECO:0007669"/>
    <property type="project" value="UniProtKB-KW"/>
</dbReference>
<feature type="compositionally biased region" description="Low complexity" evidence="6">
    <location>
        <begin position="1"/>
        <end position="58"/>
    </location>
</feature>
<keyword evidence="2" id="KW-0689">Ribosomal protein</keyword>
<evidence type="ECO:0000256" key="6">
    <source>
        <dbReference type="SAM" id="MobiDB-lite"/>
    </source>
</evidence>
<gene>
    <name evidence="7" type="ORF">RI129_013202</name>
</gene>
<evidence type="ECO:0000256" key="3">
    <source>
        <dbReference type="ARBA" id="ARBA00023274"/>
    </source>
</evidence>
<evidence type="ECO:0000256" key="2">
    <source>
        <dbReference type="ARBA" id="ARBA00022980"/>
    </source>
</evidence>
<dbReference type="InterPro" id="IPR002671">
    <property type="entry name" value="Ribosomal_eL22"/>
</dbReference>
<dbReference type="PANTHER" id="PTHR10064">
    <property type="entry name" value="60S RIBOSOMAL PROTEIN L22"/>
    <property type="match status" value="1"/>
</dbReference>
<evidence type="ECO:0000256" key="1">
    <source>
        <dbReference type="ARBA" id="ARBA00007817"/>
    </source>
</evidence>
<reference evidence="7 8" key="1">
    <citation type="journal article" date="2024" name="Insects">
        <title>An Improved Chromosome-Level Genome Assembly of the Firefly Pyrocoelia pectoralis.</title>
        <authorList>
            <person name="Fu X."/>
            <person name="Meyer-Rochow V.B."/>
            <person name="Ballantyne L."/>
            <person name="Zhu X."/>
        </authorList>
    </citation>
    <scope>NUCLEOTIDE SEQUENCE [LARGE SCALE GENOMIC DNA]</scope>
    <source>
        <tissue evidence="7">Whole body</tissue>
    </source>
</reference>
<dbReference type="PANTHER" id="PTHR10064:SF0">
    <property type="entry name" value="FI24544P1-RELATED"/>
    <property type="match status" value="1"/>
</dbReference>
<dbReference type="GO" id="GO:0003723">
    <property type="term" value="F:RNA binding"/>
    <property type="evidence" value="ECO:0007669"/>
    <property type="project" value="TreeGrafter"/>
</dbReference>
<dbReference type="EMBL" id="JAVRBK010000010">
    <property type="protein sequence ID" value="KAK5638907.1"/>
    <property type="molecule type" value="Genomic_DNA"/>
</dbReference>
<feature type="compositionally biased region" description="Basic residues" evidence="6">
    <location>
        <begin position="64"/>
        <end position="83"/>
    </location>
</feature>
<dbReference type="Proteomes" id="UP001329430">
    <property type="component" value="Chromosome 10"/>
</dbReference>
<dbReference type="GO" id="GO:0005840">
    <property type="term" value="C:ribosome"/>
    <property type="evidence" value="ECO:0007669"/>
    <property type="project" value="UniProtKB-KW"/>
</dbReference>
<dbReference type="Pfam" id="PF01776">
    <property type="entry name" value="Ribosomal_L22e"/>
    <property type="match status" value="1"/>
</dbReference>
<dbReference type="InterPro" id="IPR038526">
    <property type="entry name" value="Ribosomal_eL22_sf"/>
</dbReference>
<evidence type="ECO:0000313" key="8">
    <source>
        <dbReference type="Proteomes" id="UP001329430"/>
    </source>
</evidence>
<dbReference type="AlphaFoldDB" id="A0AAN7V004"/>
<feature type="region of interest" description="Disordered" evidence="6">
    <location>
        <begin position="1"/>
        <end position="84"/>
    </location>
</feature>
<keyword evidence="8" id="KW-1185">Reference proteome</keyword>
<evidence type="ECO:0000256" key="4">
    <source>
        <dbReference type="ARBA" id="ARBA00040613"/>
    </source>
</evidence>
<evidence type="ECO:0000256" key="5">
    <source>
        <dbReference type="ARBA" id="ARBA00041214"/>
    </source>
</evidence>
<protein>
    <recommendedName>
        <fullName evidence="4">Large ribosomal subunit protein eL22</fullName>
    </recommendedName>
    <alternativeName>
        <fullName evidence="5">60S ribosomal protein L22</fullName>
    </alternativeName>
</protein>
<dbReference type="FunFam" id="3.30.1360.210:FF:000001">
    <property type="entry name" value="60S ribosomal protein L22 1"/>
    <property type="match status" value="1"/>
</dbReference>
<name>A0AAN7V004_9COLE</name>
<proteinExistence type="inferred from homology"/>
<keyword evidence="3" id="KW-0687">Ribonucleoprotein</keyword>
<dbReference type="GO" id="GO:0003735">
    <property type="term" value="F:structural constituent of ribosome"/>
    <property type="evidence" value="ECO:0007669"/>
    <property type="project" value="InterPro"/>
</dbReference>
<comment type="similarity">
    <text evidence="1">Belongs to the eukaryotic ribosomal protein eL22 family.</text>
</comment>
<comment type="caution">
    <text evidence="7">The sequence shown here is derived from an EMBL/GenBank/DDBJ whole genome shotgun (WGS) entry which is preliminary data.</text>
</comment>
<accession>A0AAN7V004</accession>